<dbReference type="EMBL" id="GBXM01061638">
    <property type="protein sequence ID" value="JAH46939.1"/>
    <property type="molecule type" value="Transcribed_RNA"/>
</dbReference>
<protein>
    <submittedName>
        <fullName evidence="1">Uncharacterized protein</fullName>
    </submittedName>
</protein>
<reference evidence="1" key="2">
    <citation type="journal article" date="2015" name="Fish Shellfish Immunol.">
        <title>Early steps in the European eel (Anguilla anguilla)-Vibrio vulnificus interaction in the gills: Role of the RtxA13 toxin.</title>
        <authorList>
            <person name="Callol A."/>
            <person name="Pajuelo D."/>
            <person name="Ebbesson L."/>
            <person name="Teles M."/>
            <person name="MacKenzie S."/>
            <person name="Amaro C."/>
        </authorList>
    </citation>
    <scope>NUCLEOTIDE SEQUENCE</scope>
</reference>
<accession>A0A0E9T013</accession>
<evidence type="ECO:0000313" key="1">
    <source>
        <dbReference type="EMBL" id="JAH46939.1"/>
    </source>
</evidence>
<name>A0A0E9T013_ANGAN</name>
<proteinExistence type="predicted"/>
<organism evidence="1">
    <name type="scientific">Anguilla anguilla</name>
    <name type="common">European freshwater eel</name>
    <name type="synonym">Muraena anguilla</name>
    <dbReference type="NCBI Taxonomy" id="7936"/>
    <lineage>
        <taxon>Eukaryota</taxon>
        <taxon>Metazoa</taxon>
        <taxon>Chordata</taxon>
        <taxon>Craniata</taxon>
        <taxon>Vertebrata</taxon>
        <taxon>Euteleostomi</taxon>
        <taxon>Actinopterygii</taxon>
        <taxon>Neopterygii</taxon>
        <taxon>Teleostei</taxon>
        <taxon>Anguilliformes</taxon>
        <taxon>Anguillidae</taxon>
        <taxon>Anguilla</taxon>
    </lineage>
</organism>
<dbReference type="AlphaFoldDB" id="A0A0E9T013"/>
<sequence>MPHCSTKNKSCQKQTFRVLWNHLPSLQSWFEPIFST</sequence>
<reference evidence="1" key="1">
    <citation type="submission" date="2014-11" db="EMBL/GenBank/DDBJ databases">
        <authorList>
            <person name="Amaro Gonzalez C."/>
        </authorList>
    </citation>
    <scope>NUCLEOTIDE SEQUENCE</scope>
</reference>